<keyword evidence="1" id="KW-0802">TPR repeat</keyword>
<gene>
    <name evidence="4" type="ordered locus">Cag_1348</name>
</gene>
<keyword evidence="2" id="KW-1133">Transmembrane helix</keyword>
<dbReference type="OrthoDB" id="9808622at2"/>
<dbReference type="EMBL" id="CP000108">
    <property type="protein sequence ID" value="ABB28608.1"/>
    <property type="molecule type" value="Genomic_DNA"/>
</dbReference>
<feature type="domain" description="Ancillary SecYEG translocon subunit/Cell division coordinator CpoB TPR" evidence="3">
    <location>
        <begin position="20"/>
        <end position="138"/>
    </location>
</feature>
<sequence>MEQTAKPSAEEQLLYIVIKYKKALIGALVVIVTLGAGAFFGTRYQEQREQEAALQLSRVSPALEQGNFTLAINGTKQTAGLQKIANEYSGRFIGTPSGNMAKLLLANAWYSFGKYETALQHFNEVTIAHEDLAAAALAGSGDCYLNLNKLKEAAEAYQKAANKTDNRILKAQYLTHEATAYHYAKDFPKATELYKTVIASYPGTTAASIAQHGLWQLSGSL</sequence>
<dbReference type="InterPro" id="IPR011990">
    <property type="entry name" value="TPR-like_helical_dom_sf"/>
</dbReference>
<accession>Q3AQW7</accession>
<dbReference type="Gene3D" id="1.25.40.10">
    <property type="entry name" value="Tetratricopeptide repeat domain"/>
    <property type="match status" value="1"/>
</dbReference>
<evidence type="ECO:0000259" key="3">
    <source>
        <dbReference type="Pfam" id="PF09976"/>
    </source>
</evidence>
<evidence type="ECO:0000256" key="2">
    <source>
        <dbReference type="SAM" id="Phobius"/>
    </source>
</evidence>
<dbReference type="Pfam" id="PF09976">
    <property type="entry name" value="TPR_21"/>
    <property type="match status" value="1"/>
</dbReference>
<keyword evidence="2" id="KW-0812">Transmembrane</keyword>
<organism evidence="4">
    <name type="scientific">Chlorobium chlorochromatii (strain CaD3)</name>
    <dbReference type="NCBI Taxonomy" id="340177"/>
    <lineage>
        <taxon>Bacteria</taxon>
        <taxon>Pseudomonadati</taxon>
        <taxon>Chlorobiota</taxon>
        <taxon>Chlorobiia</taxon>
        <taxon>Chlorobiales</taxon>
        <taxon>Chlorobiaceae</taxon>
        <taxon>Chlorobium/Pelodictyon group</taxon>
        <taxon>Chlorobium</taxon>
    </lineage>
</organism>
<feature type="transmembrane region" description="Helical" evidence="2">
    <location>
        <begin position="23"/>
        <end position="41"/>
    </location>
</feature>
<dbReference type="HOGENOM" id="CLU_096069_1_0_10"/>
<name>Q3AQW7_CHLCH</name>
<dbReference type="InterPro" id="IPR019734">
    <property type="entry name" value="TPR_rpt"/>
</dbReference>
<keyword evidence="2" id="KW-0472">Membrane</keyword>
<reference evidence="4" key="1">
    <citation type="submission" date="2005-08" db="EMBL/GenBank/DDBJ databases">
        <title>Complete sequence of Chlorobium chlorochromatii CaD3.</title>
        <authorList>
            <person name="Copeland A."/>
            <person name="Lucas S."/>
            <person name="Lapidus A."/>
            <person name="Barry K."/>
            <person name="Detter J.C."/>
            <person name="Glavina T."/>
            <person name="Hammon N."/>
            <person name="Israni S."/>
            <person name="Pitluck S."/>
            <person name="Bryant D."/>
            <person name="Schmutz J."/>
            <person name="Larimer F."/>
            <person name="Land M."/>
            <person name="Kyrpides N."/>
            <person name="Ivanova N."/>
            <person name="Richardson P."/>
        </authorList>
    </citation>
    <scope>NUCLEOTIDE SEQUENCE [LARGE SCALE GENOMIC DNA]</scope>
    <source>
        <strain evidence="4">CaD3</strain>
    </source>
</reference>
<evidence type="ECO:0000256" key="1">
    <source>
        <dbReference type="PROSITE-ProRule" id="PRU00339"/>
    </source>
</evidence>
<dbReference type="eggNOG" id="COG1729">
    <property type="taxonomic scope" value="Bacteria"/>
</dbReference>
<feature type="repeat" description="TPR" evidence="1">
    <location>
        <begin position="134"/>
        <end position="167"/>
    </location>
</feature>
<dbReference type="SUPFAM" id="SSF48452">
    <property type="entry name" value="TPR-like"/>
    <property type="match status" value="1"/>
</dbReference>
<dbReference type="InterPro" id="IPR018704">
    <property type="entry name" value="SecYEG/CpoB_TPR"/>
</dbReference>
<proteinExistence type="predicted"/>
<dbReference type="STRING" id="340177.Cag_1348"/>
<protein>
    <submittedName>
        <fullName evidence="4">TPR repeat</fullName>
    </submittedName>
</protein>
<dbReference type="PROSITE" id="PS50005">
    <property type="entry name" value="TPR"/>
    <property type="match status" value="1"/>
</dbReference>
<dbReference type="AlphaFoldDB" id="Q3AQW7"/>
<dbReference type="KEGG" id="cch:Cag_1348"/>
<dbReference type="SMART" id="SM00028">
    <property type="entry name" value="TPR"/>
    <property type="match status" value="3"/>
</dbReference>
<evidence type="ECO:0000313" key="4">
    <source>
        <dbReference type="EMBL" id="ABB28608.1"/>
    </source>
</evidence>